<dbReference type="EMBL" id="CAJEWN010000138">
    <property type="protein sequence ID" value="CAD2168225.1"/>
    <property type="molecule type" value="Genomic_DNA"/>
</dbReference>
<name>A0A6V7V1K0_MELEN</name>
<keyword evidence="1" id="KW-0732">Signal</keyword>
<evidence type="ECO:0000313" key="2">
    <source>
        <dbReference type="EMBL" id="CAD2168225.1"/>
    </source>
</evidence>
<dbReference type="AlphaFoldDB" id="A0A6V7V1K0"/>
<reference evidence="2 3" key="1">
    <citation type="submission" date="2020-08" db="EMBL/GenBank/DDBJ databases">
        <authorList>
            <person name="Koutsovoulos G."/>
            <person name="Danchin GJ E."/>
        </authorList>
    </citation>
    <scope>NUCLEOTIDE SEQUENCE [LARGE SCALE GENOMIC DNA]</scope>
</reference>
<proteinExistence type="predicted"/>
<feature type="signal peptide" evidence="1">
    <location>
        <begin position="1"/>
        <end position="21"/>
    </location>
</feature>
<gene>
    <name evidence="2" type="ORF">MENT_LOCUS19575</name>
</gene>
<sequence length="55" mass="6126">MIFTFLVGIFLEIFLNLLVSAQLFPGYEPDGTCTMGKCLQTSQTCDKNTNNCCKI</sequence>
<dbReference type="Proteomes" id="UP000580250">
    <property type="component" value="Unassembled WGS sequence"/>
</dbReference>
<accession>A0A6V7V1K0</accession>
<feature type="chain" id="PRO_5028151300" evidence="1">
    <location>
        <begin position="22"/>
        <end position="55"/>
    </location>
</feature>
<evidence type="ECO:0000256" key="1">
    <source>
        <dbReference type="SAM" id="SignalP"/>
    </source>
</evidence>
<evidence type="ECO:0000313" key="3">
    <source>
        <dbReference type="Proteomes" id="UP000580250"/>
    </source>
</evidence>
<comment type="caution">
    <text evidence="2">The sequence shown here is derived from an EMBL/GenBank/DDBJ whole genome shotgun (WGS) entry which is preliminary data.</text>
</comment>
<organism evidence="2 3">
    <name type="scientific">Meloidogyne enterolobii</name>
    <name type="common">Root-knot nematode worm</name>
    <name type="synonym">Meloidogyne mayaguensis</name>
    <dbReference type="NCBI Taxonomy" id="390850"/>
    <lineage>
        <taxon>Eukaryota</taxon>
        <taxon>Metazoa</taxon>
        <taxon>Ecdysozoa</taxon>
        <taxon>Nematoda</taxon>
        <taxon>Chromadorea</taxon>
        <taxon>Rhabditida</taxon>
        <taxon>Tylenchina</taxon>
        <taxon>Tylenchomorpha</taxon>
        <taxon>Tylenchoidea</taxon>
        <taxon>Meloidogynidae</taxon>
        <taxon>Meloidogyninae</taxon>
        <taxon>Meloidogyne</taxon>
    </lineage>
</organism>
<protein>
    <submittedName>
        <fullName evidence="2">Uncharacterized protein</fullName>
    </submittedName>
</protein>